<evidence type="ECO:0000313" key="3">
    <source>
        <dbReference type="Proteomes" id="UP000538929"/>
    </source>
</evidence>
<keyword evidence="1" id="KW-0812">Transmembrane</keyword>
<organism evidence="2 3">
    <name type="scientific">Streptomyces alkaliphilus</name>
    <dbReference type="NCBI Taxonomy" id="1472722"/>
    <lineage>
        <taxon>Bacteria</taxon>
        <taxon>Bacillati</taxon>
        <taxon>Actinomycetota</taxon>
        <taxon>Actinomycetes</taxon>
        <taxon>Kitasatosporales</taxon>
        <taxon>Streptomycetaceae</taxon>
        <taxon>Streptomyces</taxon>
    </lineage>
</organism>
<dbReference type="Proteomes" id="UP000538929">
    <property type="component" value="Unassembled WGS sequence"/>
</dbReference>
<feature type="transmembrane region" description="Helical" evidence="1">
    <location>
        <begin position="33"/>
        <end position="51"/>
    </location>
</feature>
<name>A0A7W3Y1T7_9ACTN</name>
<sequence>MALNLAGITDRIAGRHAETEEDWIIETHKMKRLGVFAAMMGAAYIAGVLVLL</sequence>
<dbReference type="RefSeq" id="WP_182606289.1">
    <property type="nucleotide sequence ID" value="NZ_VKHT01000296.1"/>
</dbReference>
<comment type="caution">
    <text evidence="2">The sequence shown here is derived from an EMBL/GenBank/DDBJ whole genome shotgun (WGS) entry which is preliminary data.</text>
</comment>
<keyword evidence="1" id="KW-1133">Transmembrane helix</keyword>
<proteinExistence type="predicted"/>
<evidence type="ECO:0000313" key="2">
    <source>
        <dbReference type="EMBL" id="MBB0244706.1"/>
    </source>
</evidence>
<evidence type="ECO:0000256" key="1">
    <source>
        <dbReference type="SAM" id="Phobius"/>
    </source>
</evidence>
<reference evidence="3" key="1">
    <citation type="submission" date="2019-10" db="EMBL/GenBank/DDBJ databases">
        <title>Streptomyces sp. nov., a novel actinobacterium isolated from alkaline environment.</title>
        <authorList>
            <person name="Golinska P."/>
        </authorList>
    </citation>
    <scope>NUCLEOTIDE SEQUENCE [LARGE SCALE GENOMIC DNA]</scope>
    <source>
        <strain evidence="3">DSM 42118</strain>
    </source>
</reference>
<gene>
    <name evidence="2" type="ORF">FNQ90_11465</name>
</gene>
<keyword evidence="1" id="KW-0472">Membrane</keyword>
<keyword evidence="3" id="KW-1185">Reference proteome</keyword>
<accession>A0A7W3Y1T7</accession>
<protein>
    <submittedName>
        <fullName evidence="2">Uncharacterized protein</fullName>
    </submittedName>
</protein>
<dbReference type="EMBL" id="VKHT01000296">
    <property type="protein sequence ID" value="MBB0244706.1"/>
    <property type="molecule type" value="Genomic_DNA"/>
</dbReference>
<dbReference type="AlphaFoldDB" id="A0A7W3Y1T7"/>